<evidence type="ECO:0000256" key="11">
    <source>
        <dbReference type="SAM" id="Phobius"/>
    </source>
</evidence>
<evidence type="ECO:0000256" key="10">
    <source>
        <dbReference type="SAM" id="MobiDB-lite"/>
    </source>
</evidence>
<keyword evidence="2" id="KW-1003">Cell membrane</keyword>
<dbReference type="KEGG" id="spu:100894078"/>
<dbReference type="EnsemblMetazoa" id="XM_003724403">
    <property type="protein sequence ID" value="XP_003724451"/>
    <property type="gene ID" value="LOC100894078"/>
</dbReference>
<evidence type="ECO:0000313" key="14">
    <source>
        <dbReference type="Proteomes" id="UP000007110"/>
    </source>
</evidence>
<dbReference type="GO" id="GO:0005886">
    <property type="term" value="C:plasma membrane"/>
    <property type="evidence" value="ECO:0007669"/>
    <property type="project" value="UniProtKB-SubCell"/>
</dbReference>
<proteinExistence type="inferred from homology"/>
<dbReference type="GO" id="GO:0004930">
    <property type="term" value="F:G protein-coupled receptor activity"/>
    <property type="evidence" value="ECO:0007669"/>
    <property type="project" value="UniProtKB-KW"/>
</dbReference>
<dbReference type="KEGG" id="spu:115925959"/>
<dbReference type="PROSITE" id="PS00237">
    <property type="entry name" value="G_PROTEIN_RECEP_F1_1"/>
    <property type="match status" value="1"/>
</dbReference>
<keyword evidence="14" id="KW-1185">Reference proteome</keyword>
<keyword evidence="4 11" id="KW-1133">Transmembrane helix</keyword>
<protein>
    <recommendedName>
        <fullName evidence="12">G-protein coupled receptors family 1 profile domain-containing protein</fullName>
    </recommendedName>
</protein>
<dbReference type="Proteomes" id="UP000007110">
    <property type="component" value="Unassembled WGS sequence"/>
</dbReference>
<feature type="domain" description="G-protein coupled receptors family 1 profile" evidence="12">
    <location>
        <begin position="52"/>
        <end position="363"/>
    </location>
</feature>
<dbReference type="EnsemblMetazoa" id="XM_030990032">
    <property type="protein sequence ID" value="XP_030845892"/>
    <property type="gene ID" value="LOC115925959"/>
</dbReference>
<reference evidence="13" key="2">
    <citation type="submission" date="2021-01" db="UniProtKB">
        <authorList>
            <consortium name="EnsemblMetazoa"/>
        </authorList>
    </citation>
    <scope>IDENTIFICATION</scope>
</reference>
<evidence type="ECO:0000256" key="2">
    <source>
        <dbReference type="ARBA" id="ARBA00022475"/>
    </source>
</evidence>
<feature type="transmembrane region" description="Helical" evidence="11">
    <location>
        <begin position="318"/>
        <end position="338"/>
    </location>
</feature>
<feature type="transmembrane region" description="Helical" evidence="11">
    <location>
        <begin position="110"/>
        <end position="131"/>
    </location>
</feature>
<keyword evidence="6 11" id="KW-0472">Membrane</keyword>
<feature type="transmembrane region" description="Helical" evidence="11">
    <location>
        <begin position="199"/>
        <end position="223"/>
    </location>
</feature>
<dbReference type="SUPFAM" id="SSF81321">
    <property type="entry name" value="Family A G protein-coupled receptor-like"/>
    <property type="match status" value="1"/>
</dbReference>
<dbReference type="SMART" id="SM01381">
    <property type="entry name" value="7TM_GPCR_Srsx"/>
    <property type="match status" value="1"/>
</dbReference>
<dbReference type="OMA" id="LPLTHTW"/>
<dbReference type="GO" id="GO:0007186">
    <property type="term" value="P:G protein-coupled receptor signaling pathway"/>
    <property type="evidence" value="ECO:0000318"/>
    <property type="project" value="GO_Central"/>
</dbReference>
<evidence type="ECO:0000256" key="1">
    <source>
        <dbReference type="ARBA" id="ARBA00004651"/>
    </source>
</evidence>
<organism evidence="13 14">
    <name type="scientific">Strongylocentrotus purpuratus</name>
    <name type="common">Purple sea urchin</name>
    <dbReference type="NCBI Taxonomy" id="7668"/>
    <lineage>
        <taxon>Eukaryota</taxon>
        <taxon>Metazoa</taxon>
        <taxon>Echinodermata</taxon>
        <taxon>Eleutherozoa</taxon>
        <taxon>Echinozoa</taxon>
        <taxon>Echinoidea</taxon>
        <taxon>Euechinoidea</taxon>
        <taxon>Echinacea</taxon>
        <taxon>Camarodonta</taxon>
        <taxon>Echinidea</taxon>
        <taxon>Strongylocentrotidae</taxon>
        <taxon>Strongylocentrotus</taxon>
    </lineage>
</organism>
<feature type="transmembrane region" description="Helical" evidence="11">
    <location>
        <begin position="151"/>
        <end position="171"/>
    </location>
</feature>
<dbReference type="PROSITE" id="PS50262">
    <property type="entry name" value="G_PROTEIN_RECEP_F1_2"/>
    <property type="match status" value="1"/>
</dbReference>
<reference evidence="14" key="1">
    <citation type="submission" date="2015-02" db="EMBL/GenBank/DDBJ databases">
        <title>Genome sequencing for Strongylocentrotus purpuratus.</title>
        <authorList>
            <person name="Murali S."/>
            <person name="Liu Y."/>
            <person name="Vee V."/>
            <person name="English A."/>
            <person name="Wang M."/>
            <person name="Skinner E."/>
            <person name="Han Y."/>
            <person name="Muzny D.M."/>
            <person name="Worley K.C."/>
            <person name="Gibbs R.A."/>
        </authorList>
    </citation>
    <scope>NUCLEOTIDE SEQUENCE</scope>
</reference>
<keyword evidence="8 9" id="KW-0807">Transducer</keyword>
<comment type="similarity">
    <text evidence="9">Belongs to the G-protein coupled receptor 1 family.</text>
</comment>
<dbReference type="RefSeq" id="XP_003724451.1">
    <property type="nucleotide sequence ID" value="XM_003724403.3"/>
</dbReference>
<dbReference type="AlphaFoldDB" id="A0A7M7P3V6"/>
<dbReference type="GeneID" id="100894078"/>
<dbReference type="PANTHER" id="PTHR24228:SF72">
    <property type="entry name" value="G-PROTEIN COUPLED RECEPTORS FAMILY 1 PROFILE DOMAIN-CONTAINING PROTEIN"/>
    <property type="match status" value="1"/>
</dbReference>
<feature type="transmembrane region" description="Helical" evidence="11">
    <location>
        <begin position="73"/>
        <end position="98"/>
    </location>
</feature>
<dbReference type="PANTHER" id="PTHR24228">
    <property type="entry name" value="B2 BRADYKININ RECEPTOR/ANGIOTENSIN II RECEPTOR"/>
    <property type="match status" value="1"/>
</dbReference>
<keyword evidence="5 9" id="KW-0297">G-protein coupled receptor</keyword>
<evidence type="ECO:0000313" key="13">
    <source>
        <dbReference type="EnsemblMetazoa" id="XP_030845892"/>
    </source>
</evidence>
<feature type="transmembrane region" description="Helical" evidence="11">
    <location>
        <begin position="344"/>
        <end position="364"/>
    </location>
</feature>
<dbReference type="InParanoid" id="A0A7M7P3V6"/>
<evidence type="ECO:0000256" key="3">
    <source>
        <dbReference type="ARBA" id="ARBA00022692"/>
    </source>
</evidence>
<dbReference type="FunCoup" id="A0A7M7P3V6">
    <property type="interactions" value="43"/>
</dbReference>
<name>A0A7M7P3V6_STRPU</name>
<evidence type="ECO:0000259" key="12">
    <source>
        <dbReference type="PROSITE" id="PS50262"/>
    </source>
</evidence>
<feature type="transmembrane region" description="Helical" evidence="11">
    <location>
        <begin position="36"/>
        <end position="61"/>
    </location>
</feature>
<evidence type="ECO:0000256" key="6">
    <source>
        <dbReference type="ARBA" id="ARBA00023136"/>
    </source>
</evidence>
<dbReference type="GeneID" id="115925959"/>
<feature type="region of interest" description="Disordered" evidence="10">
    <location>
        <begin position="1"/>
        <end position="24"/>
    </location>
</feature>
<dbReference type="CDD" id="cd00637">
    <property type="entry name" value="7tm_classA_rhodopsin-like"/>
    <property type="match status" value="1"/>
</dbReference>
<comment type="subcellular location">
    <subcellularLocation>
        <location evidence="1">Cell membrane</location>
        <topology evidence="1">Multi-pass membrane protein</topology>
    </subcellularLocation>
</comment>
<dbReference type="Gene3D" id="1.20.1070.10">
    <property type="entry name" value="Rhodopsin 7-helix transmembrane proteins"/>
    <property type="match status" value="1"/>
</dbReference>
<dbReference type="PRINTS" id="PR00237">
    <property type="entry name" value="GPCRRHODOPSN"/>
</dbReference>
<keyword evidence="3 9" id="KW-0812">Transmembrane</keyword>
<keyword evidence="7 9" id="KW-0675">Receptor</keyword>
<evidence type="ECO:0000256" key="7">
    <source>
        <dbReference type="ARBA" id="ARBA00023170"/>
    </source>
</evidence>
<dbReference type="Pfam" id="PF00001">
    <property type="entry name" value="7tm_1"/>
    <property type="match status" value="1"/>
</dbReference>
<evidence type="ECO:0000256" key="4">
    <source>
        <dbReference type="ARBA" id="ARBA00022989"/>
    </source>
</evidence>
<evidence type="ECO:0000256" key="5">
    <source>
        <dbReference type="ARBA" id="ARBA00023040"/>
    </source>
</evidence>
<dbReference type="RefSeq" id="XP_030845892.1">
    <property type="nucleotide sequence ID" value="XM_030990032.1"/>
</dbReference>
<evidence type="ECO:0000256" key="9">
    <source>
        <dbReference type="RuleBase" id="RU000688"/>
    </source>
</evidence>
<dbReference type="OrthoDB" id="5975505at2759"/>
<evidence type="ECO:0000256" key="8">
    <source>
        <dbReference type="ARBA" id="ARBA00023224"/>
    </source>
</evidence>
<accession>A0A7M7P3V6</accession>
<sequence>METPYHPINPMGHPVNTSHGNDGEPEFEFSTASHRVLLAALLLVISIVSFLGNLLVILAVALSRRLQTTTNVFVINLAAADIAITVLMWFHVATLLTFHGMPFSELLCMVVAALSLICLGTSAISLTMIAINRYFLITHKPSSYIWIYKPLNIVFMVIFSWIYPILIIVIGTQTGLGNIGYSHKYKVCTQDTSHENADYLSILGALSVLSPAVILILACYAKIYHHVTSHNRQLYRSRSIDGMSDITCTTGAVSPDQRRLSRSLHQVGDPISHNESSANSNDYDNHNGGVNGLATVLSLEKKRAKKVRKQQVEITKNLFLVVCAFLLCVLPATIGSLIPSSDPAIPWITLILVFNSCINPFIYASRHPNFKTVFKSILSCRPNSIPDGSWRTKRSRSRFSHRRSFRV</sequence>
<dbReference type="InterPro" id="IPR000276">
    <property type="entry name" value="GPCR_Rhodpsn"/>
</dbReference>
<dbReference type="InterPro" id="IPR017452">
    <property type="entry name" value="GPCR_Rhodpsn_7TM"/>
</dbReference>